<evidence type="ECO:0000256" key="2">
    <source>
        <dbReference type="SAM" id="MobiDB-lite"/>
    </source>
</evidence>
<protein>
    <submittedName>
        <fullName evidence="3">Protein SIX6OS1</fullName>
    </submittedName>
</protein>
<accession>A0A0Q3MHE7</accession>
<comment type="caution">
    <text evidence="3">The sequence shown here is derived from an EMBL/GenBank/DDBJ whole genome shotgun (WGS) entry which is preliminary data.</text>
</comment>
<feature type="compositionally biased region" description="Polar residues" evidence="2">
    <location>
        <begin position="575"/>
        <end position="586"/>
    </location>
</feature>
<dbReference type="PANTHER" id="PTHR35449:SF1">
    <property type="entry name" value="PROTEIN SIX6OS1"/>
    <property type="match status" value="1"/>
</dbReference>
<proteinExistence type="predicted"/>
<dbReference type="GO" id="GO:0007129">
    <property type="term" value="P:homologous chromosome pairing at meiosis"/>
    <property type="evidence" value="ECO:0007669"/>
    <property type="project" value="TreeGrafter"/>
</dbReference>
<dbReference type="InterPro" id="IPR031380">
    <property type="entry name" value="SIX6OS1"/>
</dbReference>
<dbReference type="AlphaFoldDB" id="A0A0Q3MHE7"/>
<dbReference type="GO" id="GO:0000801">
    <property type="term" value="C:central element"/>
    <property type="evidence" value="ECO:0007669"/>
    <property type="project" value="TreeGrafter"/>
</dbReference>
<feature type="region of interest" description="Disordered" evidence="2">
    <location>
        <begin position="399"/>
        <end position="442"/>
    </location>
</feature>
<name>A0A0Q3MHE7_AMAAE</name>
<evidence type="ECO:0000313" key="4">
    <source>
        <dbReference type="Proteomes" id="UP000051836"/>
    </source>
</evidence>
<organism evidence="3 4">
    <name type="scientific">Amazona aestiva</name>
    <name type="common">Blue-fronted Amazon parrot</name>
    <dbReference type="NCBI Taxonomy" id="12930"/>
    <lineage>
        <taxon>Eukaryota</taxon>
        <taxon>Metazoa</taxon>
        <taxon>Chordata</taxon>
        <taxon>Craniata</taxon>
        <taxon>Vertebrata</taxon>
        <taxon>Euteleostomi</taxon>
        <taxon>Archelosauria</taxon>
        <taxon>Archosauria</taxon>
        <taxon>Dinosauria</taxon>
        <taxon>Saurischia</taxon>
        <taxon>Theropoda</taxon>
        <taxon>Coelurosauria</taxon>
        <taxon>Aves</taxon>
        <taxon>Neognathae</taxon>
        <taxon>Neoaves</taxon>
        <taxon>Telluraves</taxon>
        <taxon>Australaves</taxon>
        <taxon>Psittaciformes</taxon>
        <taxon>Psittacidae</taxon>
        <taxon>Amazona</taxon>
    </lineage>
</organism>
<dbReference type="PANTHER" id="PTHR35449">
    <property type="entry name" value="PROTEIN SIX6OS1"/>
    <property type="match status" value="1"/>
</dbReference>
<dbReference type="GO" id="GO:0007283">
    <property type="term" value="P:spermatogenesis"/>
    <property type="evidence" value="ECO:0007669"/>
    <property type="project" value="TreeGrafter"/>
</dbReference>
<evidence type="ECO:0000313" key="3">
    <source>
        <dbReference type="EMBL" id="KQK81877.1"/>
    </source>
</evidence>
<dbReference type="GO" id="GO:0048477">
    <property type="term" value="P:oogenesis"/>
    <property type="evidence" value="ECO:0007669"/>
    <property type="project" value="TreeGrafter"/>
</dbReference>
<feature type="region of interest" description="Disordered" evidence="2">
    <location>
        <begin position="299"/>
        <end position="335"/>
    </location>
</feature>
<keyword evidence="4" id="KW-1185">Reference proteome</keyword>
<feature type="region of interest" description="Disordered" evidence="2">
    <location>
        <begin position="553"/>
        <end position="586"/>
    </location>
</feature>
<dbReference type="OrthoDB" id="8961345at2759"/>
<keyword evidence="1" id="KW-0175">Coiled coil</keyword>
<feature type="compositionally biased region" description="Basic and acidic residues" evidence="2">
    <location>
        <begin position="300"/>
        <end position="312"/>
    </location>
</feature>
<dbReference type="EMBL" id="LMAW01002136">
    <property type="protein sequence ID" value="KQK81877.1"/>
    <property type="molecule type" value="Genomic_DNA"/>
</dbReference>
<feature type="coiled-coil region" evidence="1">
    <location>
        <begin position="199"/>
        <end position="226"/>
    </location>
</feature>
<feature type="compositionally biased region" description="Low complexity" evidence="2">
    <location>
        <begin position="319"/>
        <end position="329"/>
    </location>
</feature>
<gene>
    <name evidence="3" type="ORF">AAES_76914</name>
</gene>
<dbReference type="Proteomes" id="UP000051836">
    <property type="component" value="Unassembled WGS sequence"/>
</dbReference>
<dbReference type="Pfam" id="PF15676">
    <property type="entry name" value="S6OS1"/>
    <property type="match status" value="1"/>
</dbReference>
<dbReference type="GO" id="GO:0010705">
    <property type="term" value="P:meiotic DNA double-strand break processing involved in reciprocal meiotic recombination"/>
    <property type="evidence" value="ECO:0007669"/>
    <property type="project" value="TreeGrafter"/>
</dbReference>
<dbReference type="STRING" id="12930.A0A0Q3MHE7"/>
<feature type="coiled-coil region" evidence="1">
    <location>
        <begin position="27"/>
        <end position="117"/>
    </location>
</feature>
<reference evidence="3 4" key="1">
    <citation type="submission" date="2015-10" db="EMBL/GenBank/DDBJ databases">
        <authorList>
            <person name="Gilbert D.G."/>
        </authorList>
    </citation>
    <scope>NUCLEOTIDE SEQUENCE [LARGE SCALE GENOMIC DNA]</scope>
    <source>
        <strain evidence="3">FVVF132</strain>
    </source>
</reference>
<sequence length="586" mass="66963">MSGRLLSNLDKLLLEFVFQLEQTSYAKEHVNQQINLYTAKITEKKNEIARLQEDINNSNDAIADLHQQNESIKESCKVWKPTYAILSQHEEYLKNELEALQEATENERKMYEDYITQYKEMLKQQREKYAETALAQKFYQKKKEIEEIQNRVLKQSAKYKLKEDTCLDILEPVPFKSINDWALQIASSRRKTQEMLKLAAVATQESIELQKESEELERKINYLKKTFVKTTEDQNNSKMIERKNQKSVEKPEKLKERIFEDREHPSLLNEKHQLYKPLHVPCIPRKLVQSVHSIRFSVQRTERGREEKEKPMELPVATSSSSSLAENSSQVVTDTAGTNNPQIAQVPAIASSQNQMQFRLAIPPKQMTSNQQFESENAVIASQEAKCDEEAEDEPKDYSYIPQDINTNLKSNEDNPDTAEESSHFLRAPETPEFVGTVDSEGKKTQFSKLPSFDFIHNLGSEEGTSKSPAFFSLMNFTQKSPGFNLFDSSVFGAENSSDETEEGYSVGNLNPLSPQKDIGSLFGKSESEEAFAFPFPSESTSHAFGDGKDDFSFPFAFGQDQRSSQSPPVKGFHSSLQNTKPFTFF</sequence>
<evidence type="ECO:0000256" key="1">
    <source>
        <dbReference type="SAM" id="Coils"/>
    </source>
</evidence>